<evidence type="ECO:0000313" key="2">
    <source>
        <dbReference type="EMBL" id="KXS31618.1"/>
    </source>
</evidence>
<sequence>MLDRTYNIVKPAEDVLNYVGANKSGYQALRRRAIIFKYNGKWVLQSCVVEGISIIQGEVRKERSREYPEAVLFEDWLTFDELYEFIGKALQGSFSLGEYLLEAPNASRQWNKERQPLSNNYMPYAGYVWTSRFHDQNFSTPSVLLAPQQPYYPDLHEAVKDWLPFTIYHGQSDGRKGEINLLLPETRAYFEDAIPNCDFVDLFIAGAEINRLMLEVKGAWWDEEGIHHFSEQVSDGHVRLNIPENVKRLDYILVDAVGSVFDYQQEDGYRHTGLGRNRKTDKARTVANIVREACKNGEGLKIEFKPFIYPENNKLKEIFKAVVAFANSQGGQIFIGINDEGELEGINTALGKWAEAVPDEVACDRYLGIIRTKIRDELRSDVQLEFSQTIVDGQRIVIIDVAESNDKPVTFKQEQTTLYLRRGSNNSKTSPEEWKAIIGSSQNSIGVQTLGRY</sequence>
<evidence type="ECO:0000259" key="1">
    <source>
        <dbReference type="Pfam" id="PF04326"/>
    </source>
</evidence>
<dbReference type="PANTHER" id="PTHR30595:SF6">
    <property type="entry name" value="SCHLAFEN ALBA-2 DOMAIN-CONTAINING PROTEIN"/>
    <property type="match status" value="1"/>
</dbReference>
<dbReference type="PANTHER" id="PTHR30595">
    <property type="entry name" value="GLPR-RELATED TRANSCRIPTIONAL REPRESSOR"/>
    <property type="match status" value="1"/>
</dbReference>
<dbReference type="Proteomes" id="UP000070578">
    <property type="component" value="Unassembled WGS sequence"/>
</dbReference>
<dbReference type="InterPro" id="IPR038461">
    <property type="entry name" value="Schlafen_AlbA_2_dom_sf"/>
</dbReference>
<name>A0A139BRS1_9PROT</name>
<feature type="domain" description="Schlafen AlbA-2" evidence="1">
    <location>
        <begin position="298"/>
        <end position="428"/>
    </location>
</feature>
<gene>
    <name evidence="2" type="ORF">AWT59_2252</name>
</gene>
<dbReference type="Gene3D" id="3.30.950.30">
    <property type="entry name" value="Schlafen, AAA domain"/>
    <property type="match status" value="1"/>
</dbReference>
<comment type="caution">
    <text evidence="2">The sequence shown here is derived from an EMBL/GenBank/DDBJ whole genome shotgun (WGS) entry which is preliminary data.</text>
</comment>
<evidence type="ECO:0000313" key="3">
    <source>
        <dbReference type="Proteomes" id="UP000070578"/>
    </source>
</evidence>
<reference evidence="2 3" key="1">
    <citation type="submission" date="2016-02" db="EMBL/GenBank/DDBJ databases">
        <authorList>
            <person name="Wen L."/>
            <person name="He K."/>
            <person name="Yang H."/>
        </authorList>
    </citation>
    <scope>NUCLEOTIDE SEQUENCE [LARGE SCALE GENOMIC DNA]</scope>
    <source>
        <strain evidence="2">ShG14-8</strain>
    </source>
</reference>
<dbReference type="Pfam" id="PF04326">
    <property type="entry name" value="SLFN_AlbA_2"/>
    <property type="match status" value="1"/>
</dbReference>
<protein>
    <recommendedName>
        <fullName evidence="1">Schlafen AlbA-2 domain-containing protein</fullName>
    </recommendedName>
</protein>
<proteinExistence type="predicted"/>
<dbReference type="AlphaFoldDB" id="A0A139BRS1"/>
<dbReference type="InterPro" id="IPR007421">
    <property type="entry name" value="Schlafen_AlbA_2_dom"/>
</dbReference>
<reference evidence="2 3" key="2">
    <citation type="submission" date="2016-03" db="EMBL/GenBank/DDBJ databases">
        <title>New uncultured bacterium of the family Gallionellaceae from acid mine drainage: description and reconstruction of genome based on metagenomic analysis of microbial community.</title>
        <authorList>
            <person name="Kadnikov V."/>
            <person name="Ivasenko D."/>
            <person name="Beletsky A."/>
            <person name="Mardanov A."/>
            <person name="Danilova E."/>
            <person name="Pimenov N."/>
            <person name="Karnachuk O."/>
            <person name="Ravin N."/>
        </authorList>
    </citation>
    <scope>NUCLEOTIDE SEQUENCE [LARGE SCALE GENOMIC DNA]</scope>
    <source>
        <strain evidence="2">ShG14-8</strain>
    </source>
</reference>
<organism evidence="2 3">
    <name type="scientific">Candidatus Gallionella acididurans</name>
    <dbReference type="NCBI Taxonomy" id="1796491"/>
    <lineage>
        <taxon>Bacteria</taxon>
        <taxon>Pseudomonadati</taxon>
        <taxon>Pseudomonadota</taxon>
        <taxon>Betaproteobacteria</taxon>
        <taxon>Nitrosomonadales</taxon>
        <taxon>Gallionellaceae</taxon>
        <taxon>Gallionella</taxon>
    </lineage>
</organism>
<accession>A0A139BRS1</accession>
<dbReference type="EMBL" id="LSLI01000065">
    <property type="protein sequence ID" value="KXS31618.1"/>
    <property type="molecule type" value="Genomic_DNA"/>
</dbReference>